<organism evidence="2 3">
    <name type="scientific">Winogradskyella arenosi</name>
    <dbReference type="NCBI Taxonomy" id="533325"/>
    <lineage>
        <taxon>Bacteria</taxon>
        <taxon>Pseudomonadati</taxon>
        <taxon>Bacteroidota</taxon>
        <taxon>Flavobacteriia</taxon>
        <taxon>Flavobacteriales</taxon>
        <taxon>Flavobacteriaceae</taxon>
        <taxon>Winogradskyella</taxon>
    </lineage>
</organism>
<name>A0A368ZAC7_9FLAO</name>
<dbReference type="RefSeq" id="WP_114311035.1">
    <property type="nucleotide sequence ID" value="NZ_QPJO01000017.1"/>
</dbReference>
<accession>A0A368ZAC7</accession>
<reference evidence="2 3" key="1">
    <citation type="submission" date="2018-07" db="EMBL/GenBank/DDBJ databases">
        <title>Genomic Encyclopedia of Type Strains, Phase III (KMG-III): the genomes of soil and plant-associated and newly described type strains.</title>
        <authorList>
            <person name="Whitman W."/>
        </authorList>
    </citation>
    <scope>NUCLEOTIDE SEQUENCE [LARGE SCALE GENOMIC DNA]</scope>
    <source>
        <strain evidence="2 3">CECT 7958</strain>
    </source>
</reference>
<keyword evidence="1" id="KW-1133">Transmembrane helix</keyword>
<gene>
    <name evidence="2" type="ORF">DFQ08_1172</name>
</gene>
<dbReference type="Proteomes" id="UP000253436">
    <property type="component" value="Unassembled WGS sequence"/>
</dbReference>
<feature type="transmembrane region" description="Helical" evidence="1">
    <location>
        <begin position="12"/>
        <end position="31"/>
    </location>
</feature>
<proteinExistence type="predicted"/>
<comment type="caution">
    <text evidence="2">The sequence shown here is derived from an EMBL/GenBank/DDBJ whole genome shotgun (WGS) entry which is preliminary data.</text>
</comment>
<keyword evidence="1" id="KW-0812">Transmembrane</keyword>
<feature type="transmembrane region" description="Helical" evidence="1">
    <location>
        <begin position="85"/>
        <end position="110"/>
    </location>
</feature>
<feature type="transmembrane region" description="Helical" evidence="1">
    <location>
        <begin position="55"/>
        <end position="73"/>
    </location>
</feature>
<evidence type="ECO:0000256" key="1">
    <source>
        <dbReference type="SAM" id="Phobius"/>
    </source>
</evidence>
<evidence type="ECO:0000313" key="3">
    <source>
        <dbReference type="Proteomes" id="UP000253436"/>
    </source>
</evidence>
<keyword evidence="1" id="KW-0472">Membrane</keyword>
<sequence>MKIGKKSHSIYTIIVLIFGWLYYFIITYLNYIDFESQFIDGILAPFARKGKYDTILFKLIAIGFGVIGLYLSYKSKALNQKKIRVLLILLSLLLLIMSIVAFPNLIWYYLI</sequence>
<protein>
    <submittedName>
        <fullName evidence="2">Uncharacterized protein</fullName>
    </submittedName>
</protein>
<evidence type="ECO:0000313" key="2">
    <source>
        <dbReference type="EMBL" id="RCW89708.1"/>
    </source>
</evidence>
<keyword evidence="3" id="KW-1185">Reference proteome</keyword>
<dbReference type="EMBL" id="QPJO01000017">
    <property type="protein sequence ID" value="RCW89708.1"/>
    <property type="molecule type" value="Genomic_DNA"/>
</dbReference>
<dbReference type="AlphaFoldDB" id="A0A368ZAC7"/>